<evidence type="ECO:0000313" key="5">
    <source>
        <dbReference type="EMBL" id="AOZ88978.1"/>
    </source>
</evidence>
<organism evidence="5 6">
    <name type="scientific">Bacillus xiamenensis</name>
    <dbReference type="NCBI Taxonomy" id="1178537"/>
    <lineage>
        <taxon>Bacteria</taxon>
        <taxon>Bacillati</taxon>
        <taxon>Bacillota</taxon>
        <taxon>Bacilli</taxon>
        <taxon>Bacillales</taxon>
        <taxon>Bacillaceae</taxon>
        <taxon>Bacillus</taxon>
    </lineage>
</organism>
<dbReference type="Proteomes" id="UP000177709">
    <property type="component" value="Chromosome"/>
</dbReference>
<gene>
    <name evidence="5" type="ORF">BK049_09970</name>
</gene>
<dbReference type="InterPro" id="IPR003439">
    <property type="entry name" value="ABC_transporter-like_ATP-bd"/>
</dbReference>
<dbReference type="CDD" id="cd03230">
    <property type="entry name" value="ABC_DR_subfamily_A"/>
    <property type="match status" value="1"/>
</dbReference>
<dbReference type="PANTHER" id="PTHR42939">
    <property type="entry name" value="ABC TRANSPORTER ATP-BINDING PROTEIN ALBC-RELATED"/>
    <property type="match status" value="1"/>
</dbReference>
<dbReference type="RefSeq" id="WP_008355051.1">
    <property type="nucleotide sequence ID" value="NZ_AMSH01000002.1"/>
</dbReference>
<protein>
    <recommendedName>
        <fullName evidence="4">ABC transporter domain-containing protein</fullName>
    </recommendedName>
</protein>
<reference evidence="5 6" key="1">
    <citation type="submission" date="2016-10" db="EMBL/GenBank/DDBJ databases">
        <title>Whole genome sequence of hyper active fibrinolysis bacterium Bacillus pumilus strain VV3 isolated from fermented rice.</title>
        <authorList>
            <person name="Mariadas V.A."/>
            <person name="Vijayaraghavan P."/>
            <person name="Dhandapani V."/>
        </authorList>
    </citation>
    <scope>NUCLEOTIDE SEQUENCE [LARGE SCALE GENOMIC DNA]</scope>
    <source>
        <strain evidence="5 6">VV3</strain>
    </source>
</reference>
<dbReference type="GO" id="GO:0005524">
    <property type="term" value="F:ATP binding"/>
    <property type="evidence" value="ECO:0007669"/>
    <property type="project" value="UniProtKB-KW"/>
</dbReference>
<dbReference type="SUPFAM" id="SSF52540">
    <property type="entry name" value="P-loop containing nucleoside triphosphate hydrolases"/>
    <property type="match status" value="1"/>
</dbReference>
<dbReference type="KEGG" id="bxi:BK049_09970"/>
<dbReference type="PROSITE" id="PS50893">
    <property type="entry name" value="ABC_TRANSPORTER_2"/>
    <property type="match status" value="1"/>
</dbReference>
<feature type="domain" description="ABC transporter" evidence="4">
    <location>
        <begin position="5"/>
        <end position="217"/>
    </location>
</feature>
<dbReference type="InterPro" id="IPR027417">
    <property type="entry name" value="P-loop_NTPase"/>
</dbReference>
<evidence type="ECO:0000256" key="1">
    <source>
        <dbReference type="ARBA" id="ARBA00022448"/>
    </source>
</evidence>
<dbReference type="GO" id="GO:0016887">
    <property type="term" value="F:ATP hydrolysis activity"/>
    <property type="evidence" value="ECO:0007669"/>
    <property type="project" value="InterPro"/>
</dbReference>
<accession>A0AAC9IK79</accession>
<name>A0AAC9IK79_9BACI</name>
<evidence type="ECO:0000256" key="2">
    <source>
        <dbReference type="ARBA" id="ARBA00022741"/>
    </source>
</evidence>
<dbReference type="Pfam" id="PF00005">
    <property type="entry name" value="ABC_tran"/>
    <property type="match status" value="1"/>
</dbReference>
<dbReference type="PANTHER" id="PTHR42939:SF1">
    <property type="entry name" value="ABC TRANSPORTER ATP-BINDING PROTEIN ALBC-RELATED"/>
    <property type="match status" value="1"/>
</dbReference>
<dbReference type="InterPro" id="IPR051782">
    <property type="entry name" value="ABC_Transporter_VariousFunc"/>
</dbReference>
<dbReference type="Gene3D" id="3.40.50.300">
    <property type="entry name" value="P-loop containing nucleotide triphosphate hydrolases"/>
    <property type="match status" value="1"/>
</dbReference>
<keyword evidence="1" id="KW-0813">Transport</keyword>
<sequence length="218" mass="25429">MSKLLSLKDVSFYYNKGKPILEDLNLNLDAHNIICILGSNGAGKSTLLKIIAGIVEFQGELKFKDTPVENWNEYKKNIAYVPSNHLLYDILTGEENLELIRNLWGVPKKQYWENVSFYSDNLEMNQHLYTRVEHYSEGMKDKLFFIASISRKPDILLLDEPFMSWDVHSQRIIIDLVKKYKEEHAKSVIIVTHSEQLKENLADKVYLIQDNRLINLIK</sequence>
<evidence type="ECO:0000313" key="6">
    <source>
        <dbReference type="Proteomes" id="UP000177709"/>
    </source>
</evidence>
<proteinExistence type="predicted"/>
<dbReference type="EMBL" id="CP017786">
    <property type="protein sequence ID" value="AOZ88978.1"/>
    <property type="molecule type" value="Genomic_DNA"/>
</dbReference>
<keyword evidence="2" id="KW-0547">Nucleotide-binding</keyword>
<dbReference type="SMART" id="SM00382">
    <property type="entry name" value="AAA"/>
    <property type="match status" value="1"/>
</dbReference>
<keyword evidence="3" id="KW-0067">ATP-binding</keyword>
<dbReference type="AlphaFoldDB" id="A0AAC9IK79"/>
<dbReference type="InterPro" id="IPR003593">
    <property type="entry name" value="AAA+_ATPase"/>
</dbReference>
<evidence type="ECO:0000256" key="3">
    <source>
        <dbReference type="ARBA" id="ARBA00022840"/>
    </source>
</evidence>
<evidence type="ECO:0000259" key="4">
    <source>
        <dbReference type="PROSITE" id="PS50893"/>
    </source>
</evidence>